<protein>
    <submittedName>
        <fullName evidence="3">Alpha/beta hydrolase</fullName>
    </submittedName>
</protein>
<evidence type="ECO:0000313" key="4">
    <source>
        <dbReference type="Proteomes" id="UP001404104"/>
    </source>
</evidence>
<gene>
    <name evidence="3" type="ORF">ABC969_00525</name>
</gene>
<sequence length="248" mass="26879">MFERALSAGTRPALLWMHGGGFVVGRPEQDMAIVSRILDRIDIAIISIDYRLAPEHPFPAPLDDCHAALCWLVEHASELDIDIKRIAIGGQSAGGGLAAALVQRVADNGPIVPAFQLLVYPMLDAQTGRSDHGARGQFLWTPKNNIFGWTSYLGRDPKTGDFPNYAVPARRASLTGLPPAWIGVGTLDLFHDEDVEYGNRLRGAGIDCVTHVVEGAYHGFDGVKPEANATASFYDSMLRALAEKLAME</sequence>
<proteinExistence type="predicted"/>
<evidence type="ECO:0000313" key="3">
    <source>
        <dbReference type="EMBL" id="MEN2784906.1"/>
    </source>
</evidence>
<dbReference type="RefSeq" id="WP_345862288.1">
    <property type="nucleotide sequence ID" value="NZ_JBDIMF010000001.1"/>
</dbReference>
<dbReference type="SUPFAM" id="SSF53474">
    <property type="entry name" value="alpha/beta-Hydrolases"/>
    <property type="match status" value="1"/>
</dbReference>
<reference evidence="3 4" key="1">
    <citation type="submission" date="2024-05" db="EMBL/GenBank/DDBJ databases">
        <authorList>
            <person name="Liu Q."/>
            <person name="Xin Y.-H."/>
        </authorList>
    </citation>
    <scope>NUCLEOTIDE SEQUENCE [LARGE SCALE GENOMIC DNA]</scope>
    <source>
        <strain evidence="3 4">CGMCC 1.15349</strain>
    </source>
</reference>
<organism evidence="3 4">
    <name type="scientific">Sphingomonas qilianensis</name>
    <dbReference type="NCBI Taxonomy" id="1736690"/>
    <lineage>
        <taxon>Bacteria</taxon>
        <taxon>Pseudomonadati</taxon>
        <taxon>Pseudomonadota</taxon>
        <taxon>Alphaproteobacteria</taxon>
        <taxon>Sphingomonadales</taxon>
        <taxon>Sphingomonadaceae</taxon>
        <taxon>Sphingomonas</taxon>
    </lineage>
</organism>
<keyword evidence="1 3" id="KW-0378">Hydrolase</keyword>
<name>A0ABU9XM65_9SPHN</name>
<evidence type="ECO:0000256" key="1">
    <source>
        <dbReference type="ARBA" id="ARBA00022801"/>
    </source>
</evidence>
<dbReference type="Gene3D" id="3.40.50.1820">
    <property type="entry name" value="alpha/beta hydrolase"/>
    <property type="match status" value="1"/>
</dbReference>
<dbReference type="InterPro" id="IPR050300">
    <property type="entry name" value="GDXG_lipolytic_enzyme"/>
</dbReference>
<dbReference type="GO" id="GO:0016787">
    <property type="term" value="F:hydrolase activity"/>
    <property type="evidence" value="ECO:0007669"/>
    <property type="project" value="UniProtKB-KW"/>
</dbReference>
<dbReference type="Proteomes" id="UP001404104">
    <property type="component" value="Unassembled WGS sequence"/>
</dbReference>
<comment type="caution">
    <text evidence="3">The sequence shown here is derived from an EMBL/GenBank/DDBJ whole genome shotgun (WGS) entry which is preliminary data.</text>
</comment>
<dbReference type="InterPro" id="IPR013094">
    <property type="entry name" value="AB_hydrolase_3"/>
</dbReference>
<feature type="domain" description="Alpha/beta hydrolase fold-3" evidence="2">
    <location>
        <begin position="14"/>
        <end position="220"/>
    </location>
</feature>
<dbReference type="PANTHER" id="PTHR48081:SF8">
    <property type="entry name" value="ALPHA_BETA HYDROLASE FOLD-3 DOMAIN-CONTAINING PROTEIN-RELATED"/>
    <property type="match status" value="1"/>
</dbReference>
<accession>A0ABU9XM65</accession>
<dbReference type="InterPro" id="IPR029058">
    <property type="entry name" value="AB_hydrolase_fold"/>
</dbReference>
<evidence type="ECO:0000259" key="2">
    <source>
        <dbReference type="Pfam" id="PF07859"/>
    </source>
</evidence>
<dbReference type="PANTHER" id="PTHR48081">
    <property type="entry name" value="AB HYDROLASE SUPERFAMILY PROTEIN C4A8.06C"/>
    <property type="match status" value="1"/>
</dbReference>
<keyword evidence="4" id="KW-1185">Reference proteome</keyword>
<dbReference type="EMBL" id="JBDIMF010000001">
    <property type="protein sequence ID" value="MEN2784906.1"/>
    <property type="molecule type" value="Genomic_DNA"/>
</dbReference>
<dbReference type="Pfam" id="PF07859">
    <property type="entry name" value="Abhydrolase_3"/>
    <property type="match status" value="1"/>
</dbReference>